<dbReference type="GO" id="GO:0009003">
    <property type="term" value="F:signal peptidase activity"/>
    <property type="evidence" value="ECO:0007669"/>
    <property type="project" value="UniProtKB-EC"/>
</dbReference>
<evidence type="ECO:0000256" key="10">
    <source>
        <dbReference type="SAM" id="MobiDB-lite"/>
    </source>
</evidence>
<protein>
    <recommendedName>
        <fullName evidence="4 8">Signal peptidase I</fullName>
        <ecNumber evidence="3 8">3.4.21.89</ecNumber>
    </recommendedName>
</protein>
<name>A0A7Y9NK27_9BACT</name>
<dbReference type="PRINTS" id="PR00727">
    <property type="entry name" value="LEADERPTASE"/>
</dbReference>
<keyword evidence="8" id="KW-0472">Membrane</keyword>
<comment type="subcellular location">
    <subcellularLocation>
        <location evidence="9">Membrane</location>
        <topology evidence="9">Single-pass type II membrane protein</topology>
    </subcellularLocation>
</comment>
<dbReference type="InterPro" id="IPR019758">
    <property type="entry name" value="Pept_S26A_signal_pept_1_CS"/>
</dbReference>
<dbReference type="PROSITE" id="PS00761">
    <property type="entry name" value="SPASE_I_3"/>
    <property type="match status" value="1"/>
</dbReference>
<dbReference type="PANTHER" id="PTHR43390">
    <property type="entry name" value="SIGNAL PEPTIDASE I"/>
    <property type="match status" value="1"/>
</dbReference>
<dbReference type="InterPro" id="IPR000223">
    <property type="entry name" value="Pept_S26A_signal_pept_1"/>
</dbReference>
<organism evidence="12 13">
    <name type="scientific">Tunturiibacter lichenicola</name>
    <dbReference type="NCBI Taxonomy" id="2051959"/>
    <lineage>
        <taxon>Bacteria</taxon>
        <taxon>Pseudomonadati</taxon>
        <taxon>Acidobacteriota</taxon>
        <taxon>Terriglobia</taxon>
        <taxon>Terriglobales</taxon>
        <taxon>Acidobacteriaceae</taxon>
        <taxon>Tunturiibacter</taxon>
    </lineage>
</organism>
<dbReference type="EC" id="3.4.21.89" evidence="3 8"/>
<dbReference type="InterPro" id="IPR019757">
    <property type="entry name" value="Pept_S26A_signal_pept_1_Lys-AS"/>
</dbReference>
<dbReference type="GO" id="GO:0016020">
    <property type="term" value="C:membrane"/>
    <property type="evidence" value="ECO:0007669"/>
    <property type="project" value="UniProtKB-SubCell"/>
</dbReference>
<comment type="similarity">
    <text evidence="2 9">Belongs to the peptidase S26 family.</text>
</comment>
<sequence length="265" mass="30054">MMIQKKQPSAPQNSKRQPREETHLEGLASIISMLIIWSFVIGFVLQNFVIPSSSMASTLLVGDHVIVERATLAPATSWTNLIPYRELRRDEPVVFFRPAPNPKGQHDILVKRVIGIPGDRIHLRGGIVYRNGLSLDEPYAAKPTSANYDPYNDEFPAISPAKGRGVTAEWSLDLLDHIQGEDLVVPSGMYFVMGDNRSNSYDGRYWGLVPRANLIGRPLFVYWSFKTPEDDLYKTSPSERASSTLHTVLHFFDETRWSRTFHRVN</sequence>
<keyword evidence="5 8" id="KW-0645">Protease</keyword>
<comment type="catalytic activity">
    <reaction evidence="1 8">
        <text>Cleavage of hydrophobic, N-terminal signal or leader sequences from secreted and periplasmic proteins.</text>
        <dbReference type="EC" id="3.4.21.89"/>
    </reaction>
</comment>
<dbReference type="InterPro" id="IPR036286">
    <property type="entry name" value="LexA/Signal_pep-like_sf"/>
</dbReference>
<dbReference type="SUPFAM" id="SSF51306">
    <property type="entry name" value="LexA/Signal peptidase"/>
    <property type="match status" value="1"/>
</dbReference>
<dbReference type="EMBL" id="JACCCV010000001">
    <property type="protein sequence ID" value="NYF50612.1"/>
    <property type="molecule type" value="Genomic_DNA"/>
</dbReference>
<evidence type="ECO:0000256" key="2">
    <source>
        <dbReference type="ARBA" id="ARBA00009370"/>
    </source>
</evidence>
<evidence type="ECO:0000313" key="12">
    <source>
        <dbReference type="EMBL" id="NYF50612.1"/>
    </source>
</evidence>
<dbReference type="PROSITE" id="PS00760">
    <property type="entry name" value="SPASE_I_2"/>
    <property type="match status" value="1"/>
</dbReference>
<keyword evidence="8" id="KW-0812">Transmembrane</keyword>
<evidence type="ECO:0000256" key="9">
    <source>
        <dbReference type="RuleBase" id="RU362042"/>
    </source>
</evidence>
<evidence type="ECO:0000256" key="3">
    <source>
        <dbReference type="ARBA" id="ARBA00013208"/>
    </source>
</evidence>
<dbReference type="GO" id="GO:0004252">
    <property type="term" value="F:serine-type endopeptidase activity"/>
    <property type="evidence" value="ECO:0007669"/>
    <property type="project" value="InterPro"/>
</dbReference>
<evidence type="ECO:0000256" key="5">
    <source>
        <dbReference type="ARBA" id="ARBA00022670"/>
    </source>
</evidence>
<evidence type="ECO:0000259" key="11">
    <source>
        <dbReference type="Pfam" id="PF10502"/>
    </source>
</evidence>
<dbReference type="Proteomes" id="UP000534186">
    <property type="component" value="Unassembled WGS sequence"/>
</dbReference>
<reference evidence="12 13" key="1">
    <citation type="submission" date="2020-07" db="EMBL/GenBank/DDBJ databases">
        <title>Genomic Encyclopedia of Type Strains, Phase IV (KMG-V): Genome sequencing to study the core and pangenomes of soil and plant-associated prokaryotes.</title>
        <authorList>
            <person name="Whitman W."/>
        </authorList>
    </citation>
    <scope>NUCLEOTIDE SEQUENCE [LARGE SCALE GENOMIC DNA]</scope>
    <source>
        <strain evidence="12 13">M8UP30</strain>
    </source>
</reference>
<evidence type="ECO:0000256" key="6">
    <source>
        <dbReference type="ARBA" id="ARBA00022801"/>
    </source>
</evidence>
<gene>
    <name evidence="12" type="ORF">HDF12_000977</name>
</gene>
<dbReference type="GO" id="GO:0006465">
    <property type="term" value="P:signal peptide processing"/>
    <property type="evidence" value="ECO:0007669"/>
    <property type="project" value="InterPro"/>
</dbReference>
<accession>A0A7Y9NK27</accession>
<keyword evidence="6 8" id="KW-0378">Hydrolase</keyword>
<dbReference type="Gene3D" id="2.10.109.10">
    <property type="entry name" value="Umud Fragment, subunit A"/>
    <property type="match status" value="1"/>
</dbReference>
<proteinExistence type="inferred from homology"/>
<dbReference type="AlphaFoldDB" id="A0A7Y9NK27"/>
<evidence type="ECO:0000256" key="4">
    <source>
        <dbReference type="ARBA" id="ARBA00019232"/>
    </source>
</evidence>
<dbReference type="NCBIfam" id="TIGR02227">
    <property type="entry name" value="sigpep_I_bact"/>
    <property type="match status" value="1"/>
</dbReference>
<feature type="active site" evidence="7">
    <location>
        <position position="111"/>
    </location>
</feature>
<keyword evidence="8" id="KW-1133">Transmembrane helix</keyword>
<dbReference type="CDD" id="cd06530">
    <property type="entry name" value="S26_SPase_I"/>
    <property type="match status" value="1"/>
</dbReference>
<evidence type="ECO:0000256" key="8">
    <source>
        <dbReference type="RuleBase" id="RU003993"/>
    </source>
</evidence>
<dbReference type="PANTHER" id="PTHR43390:SF1">
    <property type="entry name" value="CHLOROPLAST PROCESSING PEPTIDASE"/>
    <property type="match status" value="1"/>
</dbReference>
<dbReference type="InterPro" id="IPR019756">
    <property type="entry name" value="Pept_S26A_signal_pept_1_Ser-AS"/>
</dbReference>
<evidence type="ECO:0000256" key="1">
    <source>
        <dbReference type="ARBA" id="ARBA00000677"/>
    </source>
</evidence>
<dbReference type="Pfam" id="PF10502">
    <property type="entry name" value="Peptidase_S26"/>
    <property type="match status" value="1"/>
</dbReference>
<feature type="compositionally biased region" description="Polar residues" evidence="10">
    <location>
        <begin position="1"/>
        <end position="15"/>
    </location>
</feature>
<dbReference type="PROSITE" id="PS00501">
    <property type="entry name" value="SPASE_I_1"/>
    <property type="match status" value="1"/>
</dbReference>
<dbReference type="InterPro" id="IPR019533">
    <property type="entry name" value="Peptidase_S26"/>
</dbReference>
<comment type="caution">
    <text evidence="12">The sequence shown here is derived from an EMBL/GenBank/DDBJ whole genome shotgun (WGS) entry which is preliminary data.</text>
</comment>
<feature type="domain" description="Peptidase S26" evidence="11">
    <location>
        <begin position="27"/>
        <end position="223"/>
    </location>
</feature>
<feature type="region of interest" description="Disordered" evidence="10">
    <location>
        <begin position="1"/>
        <end position="21"/>
    </location>
</feature>
<feature type="active site" evidence="7">
    <location>
        <position position="54"/>
    </location>
</feature>
<evidence type="ECO:0000313" key="13">
    <source>
        <dbReference type="Proteomes" id="UP000534186"/>
    </source>
</evidence>
<feature type="transmembrane region" description="Helical" evidence="8">
    <location>
        <begin position="24"/>
        <end position="45"/>
    </location>
</feature>
<evidence type="ECO:0000256" key="7">
    <source>
        <dbReference type="PIRSR" id="PIRSR600223-1"/>
    </source>
</evidence>